<dbReference type="RefSeq" id="WP_173729804.1">
    <property type="nucleotide sequence ID" value="NZ_JABTTE010000002.1"/>
</dbReference>
<dbReference type="Gene3D" id="3.10.129.10">
    <property type="entry name" value="Hotdog Thioesterase"/>
    <property type="match status" value="1"/>
</dbReference>
<evidence type="ECO:0000256" key="4">
    <source>
        <dbReference type="ARBA" id="ARBA00038381"/>
    </source>
</evidence>
<evidence type="ECO:0000256" key="1">
    <source>
        <dbReference type="ARBA" id="ARBA00022801"/>
    </source>
</evidence>
<dbReference type="SUPFAM" id="SSF54637">
    <property type="entry name" value="Thioesterase/thiol ester dehydrase-isomerase"/>
    <property type="match status" value="1"/>
</dbReference>
<comment type="caution">
    <text evidence="9">The sequence shown here is derived from an EMBL/GenBank/DDBJ whole genome shotgun (WGS) entry which is preliminary data.</text>
</comment>
<reference evidence="9" key="1">
    <citation type="submission" date="2020-06" db="EMBL/GenBank/DDBJ databases">
        <title>A novel thermopfilic bacterium from Erzurum, Turkey.</title>
        <authorList>
            <person name="Adiguzel A."/>
            <person name="Ay H."/>
            <person name="Baltaci M.O."/>
        </authorList>
    </citation>
    <scope>NUCLEOTIDE SEQUENCE</scope>
    <source>
        <strain evidence="9">P2</strain>
    </source>
</reference>
<evidence type="ECO:0000256" key="2">
    <source>
        <dbReference type="ARBA" id="ARBA00035880"/>
    </source>
</evidence>
<dbReference type="InterPro" id="IPR006683">
    <property type="entry name" value="Thioestr_dom"/>
</dbReference>
<evidence type="ECO:0000256" key="7">
    <source>
        <dbReference type="ARBA" id="ARBA00048062"/>
    </source>
</evidence>
<evidence type="ECO:0000313" key="9">
    <source>
        <dbReference type="EMBL" id="NSL50607.1"/>
    </source>
</evidence>
<name>A0A8J8GBX9_9BACI</name>
<dbReference type="AlphaFoldDB" id="A0A8J8GBX9"/>
<comment type="catalytic activity">
    <reaction evidence="3">
        <text>a long-chain fatty acyl-CoA + H2O = a long-chain fatty acid + CoA + H(+)</text>
        <dbReference type="Rhea" id="RHEA:67680"/>
        <dbReference type="ChEBI" id="CHEBI:15377"/>
        <dbReference type="ChEBI" id="CHEBI:15378"/>
        <dbReference type="ChEBI" id="CHEBI:57287"/>
        <dbReference type="ChEBI" id="CHEBI:57560"/>
        <dbReference type="ChEBI" id="CHEBI:83139"/>
    </reaction>
</comment>
<evidence type="ECO:0000313" key="10">
    <source>
        <dbReference type="Proteomes" id="UP000625804"/>
    </source>
</evidence>
<keyword evidence="10" id="KW-1185">Reference proteome</keyword>
<dbReference type="Pfam" id="PF03061">
    <property type="entry name" value="4HBT"/>
    <property type="match status" value="1"/>
</dbReference>
<sequence length="155" mass="17575">MINKDLLQDIIENGNEEEQQLINLALKAIERKREKNTIYLSSFLDFTYELPEEDYIELTFPMSPFLLNSLGIIHGGITATIMDTTMGTLVTKSLKRQCVTTEMKINYLKPGKGKNFTAKAIFLHKGKTQCVVECKVYNDENILIAASTGTFFLIE</sequence>
<dbReference type="InterPro" id="IPR003736">
    <property type="entry name" value="PAAI_dom"/>
</dbReference>
<accession>A0A8J8GBX9</accession>
<feature type="domain" description="Thioesterase" evidence="8">
    <location>
        <begin position="71"/>
        <end position="143"/>
    </location>
</feature>
<dbReference type="Proteomes" id="UP000625804">
    <property type="component" value="Unassembled WGS sequence"/>
</dbReference>
<dbReference type="CDD" id="cd03443">
    <property type="entry name" value="PaaI_thioesterase"/>
    <property type="match status" value="1"/>
</dbReference>
<dbReference type="EC" id="3.1.2.20" evidence="5"/>
<evidence type="ECO:0000259" key="8">
    <source>
        <dbReference type="Pfam" id="PF03061"/>
    </source>
</evidence>
<dbReference type="NCBIfam" id="TIGR00369">
    <property type="entry name" value="unchar_dom_1"/>
    <property type="match status" value="1"/>
</dbReference>
<dbReference type="GO" id="GO:0047617">
    <property type="term" value="F:fatty acyl-CoA hydrolase activity"/>
    <property type="evidence" value="ECO:0007669"/>
    <property type="project" value="UniProtKB-EC"/>
</dbReference>
<dbReference type="EMBL" id="JABTTE010000002">
    <property type="protein sequence ID" value="NSL50607.1"/>
    <property type="molecule type" value="Genomic_DNA"/>
</dbReference>
<evidence type="ECO:0000256" key="6">
    <source>
        <dbReference type="ARBA" id="ARBA00040062"/>
    </source>
</evidence>
<gene>
    <name evidence="9" type="ORF">HR057_02375</name>
</gene>
<evidence type="ECO:0000256" key="3">
    <source>
        <dbReference type="ARBA" id="ARBA00036002"/>
    </source>
</evidence>
<dbReference type="PANTHER" id="PTHR43240">
    <property type="entry name" value="1,4-DIHYDROXY-2-NAPHTHOYL-COA THIOESTERASE 1"/>
    <property type="match status" value="1"/>
</dbReference>
<dbReference type="PANTHER" id="PTHR43240:SF20">
    <property type="entry name" value="MEDIUM_LONG-CHAIN ACYL-COA THIOESTERASE YIGI"/>
    <property type="match status" value="1"/>
</dbReference>
<evidence type="ECO:0000256" key="5">
    <source>
        <dbReference type="ARBA" id="ARBA00038894"/>
    </source>
</evidence>
<comment type="catalytic activity">
    <reaction evidence="7">
        <text>a medium-chain fatty acyl-CoA + H2O = a medium-chain fatty acid + CoA + H(+)</text>
        <dbReference type="Rhea" id="RHEA:68184"/>
        <dbReference type="ChEBI" id="CHEBI:15377"/>
        <dbReference type="ChEBI" id="CHEBI:15378"/>
        <dbReference type="ChEBI" id="CHEBI:57287"/>
        <dbReference type="ChEBI" id="CHEBI:59558"/>
        <dbReference type="ChEBI" id="CHEBI:90546"/>
    </reaction>
</comment>
<keyword evidence="1" id="KW-0378">Hydrolase</keyword>
<dbReference type="InterPro" id="IPR029069">
    <property type="entry name" value="HotDog_dom_sf"/>
</dbReference>
<protein>
    <recommendedName>
        <fullName evidence="6">Medium/long-chain acyl-CoA thioesterase YigI</fullName>
        <ecNumber evidence="5">3.1.2.20</ecNumber>
    </recommendedName>
</protein>
<organism evidence="9 10">
    <name type="scientific">Calidifontibacillus erzurumensis</name>
    <dbReference type="NCBI Taxonomy" id="2741433"/>
    <lineage>
        <taxon>Bacteria</taxon>
        <taxon>Bacillati</taxon>
        <taxon>Bacillota</taxon>
        <taxon>Bacilli</taxon>
        <taxon>Bacillales</taxon>
        <taxon>Bacillaceae</taxon>
        <taxon>Calidifontibacillus/Schinkia group</taxon>
        <taxon>Calidifontibacillus</taxon>
    </lineage>
</organism>
<comment type="catalytic activity">
    <reaction evidence="2">
        <text>a fatty acyl-CoA + H2O = a fatty acid + CoA + H(+)</text>
        <dbReference type="Rhea" id="RHEA:16781"/>
        <dbReference type="ChEBI" id="CHEBI:15377"/>
        <dbReference type="ChEBI" id="CHEBI:15378"/>
        <dbReference type="ChEBI" id="CHEBI:28868"/>
        <dbReference type="ChEBI" id="CHEBI:57287"/>
        <dbReference type="ChEBI" id="CHEBI:77636"/>
        <dbReference type="EC" id="3.1.2.20"/>
    </reaction>
</comment>
<proteinExistence type="inferred from homology"/>
<comment type="similarity">
    <text evidence="4">Belongs to the YigI thioesterase family.</text>
</comment>